<accession>A0A239A5K3</accession>
<organism evidence="1 2">
    <name type="scientific">Blastococcus mobilis</name>
    <dbReference type="NCBI Taxonomy" id="1938746"/>
    <lineage>
        <taxon>Bacteria</taxon>
        <taxon>Bacillati</taxon>
        <taxon>Actinomycetota</taxon>
        <taxon>Actinomycetes</taxon>
        <taxon>Geodermatophilales</taxon>
        <taxon>Geodermatophilaceae</taxon>
        <taxon>Blastococcus</taxon>
    </lineage>
</organism>
<protein>
    <submittedName>
        <fullName evidence="1">Uncharacterized protein</fullName>
    </submittedName>
</protein>
<dbReference type="AlphaFoldDB" id="A0A239A5K3"/>
<dbReference type="InterPro" id="IPR005801">
    <property type="entry name" value="ADC_synthase"/>
</dbReference>
<keyword evidence="2" id="KW-1185">Reference proteome</keyword>
<proteinExistence type="predicted"/>
<name>A0A239A5K3_9ACTN</name>
<dbReference type="EMBL" id="FZNO01000038">
    <property type="protein sequence ID" value="SNR90946.1"/>
    <property type="molecule type" value="Genomic_DNA"/>
</dbReference>
<evidence type="ECO:0000313" key="1">
    <source>
        <dbReference type="EMBL" id="SNR90946.1"/>
    </source>
</evidence>
<sequence>MRALYADLALAQRCGYDAFLDPGRHVIAGASPELFLSKPATGFAPVP</sequence>
<dbReference type="Proteomes" id="UP000198403">
    <property type="component" value="Unassembled WGS sequence"/>
</dbReference>
<dbReference type="SUPFAM" id="SSF56322">
    <property type="entry name" value="ADC synthase"/>
    <property type="match status" value="1"/>
</dbReference>
<gene>
    <name evidence="1" type="ORF">SAMN06272737_13815</name>
</gene>
<reference evidence="1 2" key="1">
    <citation type="submission" date="2017-06" db="EMBL/GenBank/DDBJ databases">
        <authorList>
            <person name="Kim H.J."/>
            <person name="Triplett B.A."/>
        </authorList>
    </citation>
    <scope>NUCLEOTIDE SEQUENCE [LARGE SCALE GENOMIC DNA]</scope>
    <source>
        <strain evidence="1 2">DSM 44272</strain>
    </source>
</reference>
<evidence type="ECO:0000313" key="2">
    <source>
        <dbReference type="Proteomes" id="UP000198403"/>
    </source>
</evidence>